<evidence type="ECO:0000313" key="2">
    <source>
        <dbReference type="EMBL" id="AVO25037.1"/>
    </source>
</evidence>
<evidence type="ECO:0000313" key="3">
    <source>
        <dbReference type="Proteomes" id="UP000241290"/>
    </source>
</evidence>
<dbReference type="GeneID" id="64766358"/>
<evidence type="ECO:0000256" key="1">
    <source>
        <dbReference type="SAM" id="MobiDB-lite"/>
    </source>
</evidence>
<dbReference type="KEGG" id="vg:64766358"/>
<feature type="region of interest" description="Disordered" evidence="1">
    <location>
        <begin position="125"/>
        <end position="144"/>
    </location>
</feature>
<reference evidence="3" key="1">
    <citation type="submission" date="2018-02" db="EMBL/GenBank/DDBJ databases">
        <authorList>
            <person name="Cohen D.B."/>
            <person name="Kent A.D."/>
        </authorList>
    </citation>
    <scope>NUCLEOTIDE SEQUENCE [LARGE SCALE GENOMIC DNA]</scope>
</reference>
<proteinExistence type="predicted"/>
<dbReference type="EMBL" id="MG962366">
    <property type="protein sequence ID" value="AVO25037.1"/>
    <property type="molecule type" value="Genomic_DNA"/>
</dbReference>
<accession>A0A2P1JXG4</accession>
<keyword evidence="3" id="KW-1185">Reference proteome</keyword>
<protein>
    <submittedName>
        <fullName evidence="2">Uncharacterized protein</fullName>
    </submittedName>
</protein>
<name>A0A2P1JXG4_9CAUD</name>
<organism evidence="2 3">
    <name type="scientific">Rhodococcus phage Finch</name>
    <dbReference type="NCBI Taxonomy" id="2094144"/>
    <lineage>
        <taxon>Viruses</taxon>
        <taxon>Duplodnaviria</taxon>
        <taxon>Heunggongvirae</taxon>
        <taxon>Uroviricota</taxon>
        <taxon>Caudoviricetes</taxon>
        <taxon>Finchvirus</taxon>
        <taxon>Finchvirus finch</taxon>
    </lineage>
</organism>
<dbReference type="Proteomes" id="UP000241290">
    <property type="component" value="Genome"/>
</dbReference>
<gene>
    <name evidence="2" type="primary">105</name>
    <name evidence="2" type="ORF">SEA_FINCH_105</name>
</gene>
<dbReference type="RefSeq" id="YP_010059127.1">
    <property type="nucleotide sequence ID" value="NC_054724.1"/>
</dbReference>
<sequence length="284" mass="31890">MTDEGPQCCTAPSCCGPGSYCCSHAGPHDHDEELCNRCELPLDDIVPACPGFHRVLMKWPSLLKVPRHIREVADQFGIRWVRSPEGAWHGCRFEQEPACDRGHIELGPFTEIPEKTPYQDVAREVSENNSKTSGGPDVSVNRWGEPETPDMDELIERSSLGSPEAKAMMATVADEDVARVVAMANALEQMQNRKPPSIRHMVKADLMQVMNEDQAEKLLTMADAYGTALKPQVDFTKDDMRSAYTAMYELGLGAEDFDDWLEEFLRDGRDKKWADATRQMGWNQ</sequence>